<dbReference type="RefSeq" id="WP_218564548.1">
    <property type="nucleotide sequence ID" value="NZ_UHIA01000004.1"/>
</dbReference>
<evidence type="ECO:0000259" key="1">
    <source>
        <dbReference type="Pfam" id="PF11575"/>
    </source>
</evidence>
<dbReference type="AlphaFoldDB" id="A0A380MVM6"/>
<reference evidence="2 3" key="1">
    <citation type="submission" date="2018-06" db="EMBL/GenBank/DDBJ databases">
        <authorList>
            <consortium name="Pathogen Informatics"/>
            <person name="Doyle S."/>
        </authorList>
    </citation>
    <scope>NUCLEOTIDE SEQUENCE [LARGE SCALE GENOMIC DNA]</scope>
    <source>
        <strain evidence="2 3">NCTC10717</strain>
    </source>
</reference>
<dbReference type="GO" id="GO:0051537">
    <property type="term" value="F:2 iron, 2 sulfur cluster binding"/>
    <property type="evidence" value="ECO:0007669"/>
    <property type="project" value="InterPro"/>
</dbReference>
<evidence type="ECO:0000313" key="2">
    <source>
        <dbReference type="EMBL" id="SUO96244.1"/>
    </source>
</evidence>
<accession>A0A380MVM6</accession>
<dbReference type="EMBL" id="UHIA01000004">
    <property type="protein sequence ID" value="SUO96244.1"/>
    <property type="molecule type" value="Genomic_DNA"/>
</dbReference>
<organism evidence="2 3">
    <name type="scientific">Suttonella indologenes</name>
    <dbReference type="NCBI Taxonomy" id="13276"/>
    <lineage>
        <taxon>Bacteria</taxon>
        <taxon>Pseudomonadati</taxon>
        <taxon>Pseudomonadota</taxon>
        <taxon>Gammaproteobacteria</taxon>
        <taxon>Cardiobacteriales</taxon>
        <taxon>Cardiobacteriaceae</taxon>
        <taxon>Suttonella</taxon>
    </lineage>
</organism>
<proteinExistence type="predicted"/>
<evidence type="ECO:0000313" key="3">
    <source>
        <dbReference type="Proteomes" id="UP000254575"/>
    </source>
</evidence>
<dbReference type="InterPro" id="IPR024726">
    <property type="entry name" value="FhuF_C"/>
</dbReference>
<dbReference type="Proteomes" id="UP000254575">
    <property type="component" value="Unassembled WGS sequence"/>
</dbReference>
<feature type="domain" description="Ferric siderophore reductase C-terminal" evidence="1">
    <location>
        <begin position="210"/>
        <end position="228"/>
    </location>
</feature>
<sequence length="243" mass="27017">MSDFAELMSEVLQPFKAVRLMGDAAVVSLPQSGSRSLAEIMADKDLYARKMAALAAKLSVDKPLVAALLWQKQFVRGFLGQWLANALFGNAVAPNSRDLYLDGENLKGLQWQRGEVLTVAETAEVLAELAREIAESFSAFGVHTTDSWGNIALAVADPWMKARQYVSDVEGLMMSHARFVRHLPMPLQTAMLLLPYERADGVSAVHFRRRRSCCLKYEVPNKSYCSTCSKVPLKVQLRHLSED</sequence>
<gene>
    <name evidence="2" type="ORF">NCTC10717_00903</name>
</gene>
<keyword evidence="3" id="KW-1185">Reference proteome</keyword>
<name>A0A380MVM6_9GAMM</name>
<dbReference type="Pfam" id="PF11575">
    <property type="entry name" value="FhuF_C"/>
    <property type="match status" value="1"/>
</dbReference>
<protein>
    <submittedName>
        <fullName evidence="2">Uncharacterized Fe-S protein</fullName>
    </submittedName>
</protein>